<sequence length="86" mass="9605">MSHYLLVRLAPVLRKFPESRSQLACEAGESGKIARCFRALRSLFSAPGSTPKTRANPKTKPNRSNLVTFHQTIFDDHFSACYGSPH</sequence>
<dbReference type="AlphaFoldDB" id="A0AA44Y4C2"/>
<protein>
    <submittedName>
        <fullName evidence="1">Uncharacterized protein</fullName>
    </submittedName>
</protein>
<evidence type="ECO:0000313" key="2">
    <source>
        <dbReference type="Proteomes" id="UP000237632"/>
    </source>
</evidence>
<gene>
    <name evidence="1" type="ORF">C6T65_02000</name>
</gene>
<evidence type="ECO:0000313" key="1">
    <source>
        <dbReference type="EMBL" id="PRH43986.1"/>
    </source>
</evidence>
<accession>A0AA44Y4C2</accession>
<proteinExistence type="predicted"/>
<dbReference type="EMBL" id="PVHK01000018">
    <property type="protein sequence ID" value="PRH43986.1"/>
    <property type="molecule type" value="Genomic_DNA"/>
</dbReference>
<dbReference type="Proteomes" id="UP000237632">
    <property type="component" value="Unassembled WGS sequence"/>
</dbReference>
<comment type="caution">
    <text evidence="1">The sequence shown here is derived from an EMBL/GenBank/DDBJ whole genome shotgun (WGS) entry which is preliminary data.</text>
</comment>
<name>A0AA44Y4C2_BURVI</name>
<organism evidence="1 2">
    <name type="scientific">Burkholderia vietnamiensis</name>
    <dbReference type="NCBI Taxonomy" id="60552"/>
    <lineage>
        <taxon>Bacteria</taxon>
        <taxon>Pseudomonadati</taxon>
        <taxon>Pseudomonadota</taxon>
        <taxon>Betaproteobacteria</taxon>
        <taxon>Burkholderiales</taxon>
        <taxon>Burkholderiaceae</taxon>
        <taxon>Burkholderia</taxon>
        <taxon>Burkholderia cepacia complex</taxon>
    </lineage>
</organism>
<reference evidence="1 2" key="1">
    <citation type="submission" date="2018-03" db="EMBL/GenBank/DDBJ databases">
        <authorList>
            <person name="Nguyen K."/>
            <person name="Fouts D."/>
            <person name="Sutton G."/>
        </authorList>
    </citation>
    <scope>NUCLEOTIDE SEQUENCE [LARGE SCALE GENOMIC DNA]</scope>
    <source>
        <strain evidence="1 2">AU3578</strain>
    </source>
</reference>